<sequence length="88" mass="10623">MPCIKTQRLKMITLSEDMMEAIVQGERVLYEKGTSYQLAPEWLLEVYKQFFPYKIDRFRKYPHENQWEGMMIDRKGFLVVGDRVQGWT</sequence>
<dbReference type="Proteomes" id="UP000769780">
    <property type="component" value="Unassembled WGS sequence"/>
</dbReference>
<dbReference type="EMBL" id="JACWFH010000035">
    <property type="protein sequence ID" value="MBY0099344.1"/>
    <property type="molecule type" value="Genomic_DNA"/>
</dbReference>
<organism evidence="1 2">
    <name type="scientific">Mesobacillus maritimus</name>
    <dbReference type="NCBI Taxonomy" id="1643336"/>
    <lineage>
        <taxon>Bacteria</taxon>
        <taxon>Bacillati</taxon>
        <taxon>Bacillota</taxon>
        <taxon>Bacilli</taxon>
        <taxon>Bacillales</taxon>
        <taxon>Bacillaceae</taxon>
        <taxon>Mesobacillus</taxon>
    </lineage>
</organism>
<protein>
    <submittedName>
        <fullName evidence="1">Uncharacterized protein</fullName>
    </submittedName>
</protein>
<reference evidence="1 2" key="1">
    <citation type="submission" date="2020-07" db="EMBL/GenBank/DDBJ databases">
        <title>Fungal Genomes of the International Space Station.</title>
        <authorList>
            <person name="Seuylemezian A."/>
            <person name="Singh N.K."/>
            <person name="Wood J."/>
            <person name="Venkateswaran K."/>
        </authorList>
    </citation>
    <scope>NUCLEOTIDE SEQUENCE [LARGE SCALE GENOMIC DNA]</scope>
    <source>
        <strain evidence="1 2">PL-B2</strain>
    </source>
</reference>
<comment type="caution">
    <text evidence="1">The sequence shown here is derived from an EMBL/GenBank/DDBJ whole genome shotgun (WGS) entry which is preliminary data.</text>
</comment>
<evidence type="ECO:0000313" key="2">
    <source>
        <dbReference type="Proteomes" id="UP000769780"/>
    </source>
</evidence>
<gene>
    <name evidence="1" type="ORF">H0185_21490</name>
</gene>
<dbReference type="RefSeq" id="WP_221875555.1">
    <property type="nucleotide sequence ID" value="NZ_JACWFH010000035.1"/>
</dbReference>
<accession>A0ABS7KAR1</accession>
<name>A0ABS7KAR1_9BACI</name>
<proteinExistence type="predicted"/>
<evidence type="ECO:0000313" key="1">
    <source>
        <dbReference type="EMBL" id="MBY0099344.1"/>
    </source>
</evidence>
<keyword evidence="2" id="KW-1185">Reference proteome</keyword>